<dbReference type="InParanoid" id="A0A1Q5PTR3"/>
<reference evidence="2" key="1">
    <citation type="submission" date="2016-12" db="EMBL/GenBank/DDBJ databases">
        <authorList>
            <person name="Meng X."/>
        </authorList>
    </citation>
    <scope>NUCLEOTIDE SEQUENCE [LARGE SCALE GENOMIC DNA]</scope>
    <source>
        <strain evidence="2">DSM 20732</strain>
    </source>
</reference>
<sequence>MVTKLAQKLLFLLFKHFNILLHFQARISDASVSRIGYQATKTKGQEKQRPAKENVPKYVQIQSLNYNKSQTE</sequence>
<evidence type="ECO:0000313" key="2">
    <source>
        <dbReference type="Proteomes" id="UP000185612"/>
    </source>
</evidence>
<proteinExistence type="predicted"/>
<gene>
    <name evidence="1" type="ORF">BSZ40_10540</name>
</gene>
<dbReference type="AlphaFoldDB" id="A0A1Q5PTR3"/>
<keyword evidence="2" id="KW-1185">Reference proteome</keyword>
<protein>
    <submittedName>
        <fullName evidence="1">Uncharacterized protein</fullName>
    </submittedName>
</protein>
<evidence type="ECO:0000313" key="1">
    <source>
        <dbReference type="EMBL" id="OKL50862.1"/>
    </source>
</evidence>
<comment type="caution">
    <text evidence="1">The sequence shown here is derived from an EMBL/GenBank/DDBJ whole genome shotgun (WGS) entry which is preliminary data.</text>
</comment>
<dbReference type="EMBL" id="MQVS01000014">
    <property type="protein sequence ID" value="OKL50862.1"/>
    <property type="molecule type" value="Genomic_DNA"/>
</dbReference>
<accession>A0A1Q5PTR3</accession>
<organism evidence="1 2">
    <name type="scientific">Buchananella hordeovulneris</name>
    <dbReference type="NCBI Taxonomy" id="52770"/>
    <lineage>
        <taxon>Bacteria</taxon>
        <taxon>Bacillati</taxon>
        <taxon>Actinomycetota</taxon>
        <taxon>Actinomycetes</taxon>
        <taxon>Actinomycetales</taxon>
        <taxon>Actinomycetaceae</taxon>
        <taxon>Buchananella</taxon>
    </lineage>
</organism>
<name>A0A1Q5PTR3_9ACTO</name>
<dbReference type="Proteomes" id="UP000185612">
    <property type="component" value="Unassembled WGS sequence"/>
</dbReference>